<dbReference type="PANTHER" id="PTHR11849">
    <property type="entry name" value="ETS"/>
    <property type="match status" value="1"/>
</dbReference>
<dbReference type="SUPFAM" id="SSF46785">
    <property type="entry name" value="Winged helix' DNA-binding domain"/>
    <property type="match status" value="1"/>
</dbReference>
<keyword evidence="2 3" id="KW-0238">DNA-binding</keyword>
<keyword evidence="3" id="KW-0539">Nucleus</keyword>
<protein>
    <submittedName>
        <fullName evidence="5">ETS-likeous factor-like</fullName>
    </submittedName>
</protein>
<evidence type="ECO:0000256" key="1">
    <source>
        <dbReference type="ARBA" id="ARBA00005562"/>
    </source>
</evidence>
<evidence type="ECO:0000313" key="5">
    <source>
        <dbReference type="EMBL" id="RZC32223.1"/>
    </source>
</evidence>
<dbReference type="GO" id="GO:0005634">
    <property type="term" value="C:nucleus"/>
    <property type="evidence" value="ECO:0007669"/>
    <property type="project" value="UniProtKB-SubCell"/>
</dbReference>
<dbReference type="GO" id="GO:0030154">
    <property type="term" value="P:cell differentiation"/>
    <property type="evidence" value="ECO:0007669"/>
    <property type="project" value="TreeGrafter"/>
</dbReference>
<dbReference type="Gene3D" id="1.10.10.10">
    <property type="entry name" value="Winged helix-like DNA-binding domain superfamily/Winged helix DNA-binding domain"/>
    <property type="match status" value="1"/>
</dbReference>
<feature type="domain" description="ETS" evidence="4">
    <location>
        <begin position="76"/>
        <end position="158"/>
    </location>
</feature>
<organism evidence="5 6">
    <name type="scientific">Asbolus verrucosus</name>
    <name type="common">Desert ironclad beetle</name>
    <dbReference type="NCBI Taxonomy" id="1661398"/>
    <lineage>
        <taxon>Eukaryota</taxon>
        <taxon>Metazoa</taxon>
        <taxon>Ecdysozoa</taxon>
        <taxon>Arthropoda</taxon>
        <taxon>Hexapoda</taxon>
        <taxon>Insecta</taxon>
        <taxon>Pterygota</taxon>
        <taxon>Neoptera</taxon>
        <taxon>Endopterygota</taxon>
        <taxon>Coleoptera</taxon>
        <taxon>Polyphaga</taxon>
        <taxon>Cucujiformia</taxon>
        <taxon>Tenebrionidae</taxon>
        <taxon>Pimeliinae</taxon>
        <taxon>Asbolus</taxon>
    </lineage>
</organism>
<dbReference type="Pfam" id="PF00178">
    <property type="entry name" value="Ets"/>
    <property type="match status" value="1"/>
</dbReference>
<evidence type="ECO:0000259" key="4">
    <source>
        <dbReference type="PROSITE" id="PS50061"/>
    </source>
</evidence>
<dbReference type="PRINTS" id="PR00454">
    <property type="entry name" value="ETSDOMAIN"/>
</dbReference>
<sequence>MDMGETNAFFFGKLEEEKFVDGILKDIENSHSKPMDQWENSEVLEFILNEISMKHNKTDCNNHLERFQCISGKRSEKLWEFLLHLLRDNKTCPQLIKWENFEEGTFRFVQSDKVARLWGNRKKNENMTYEKFSRAMRYYYKSEVLLPVPGRRLVYKFGPQAKGWKNISPIS</sequence>
<dbReference type="AlphaFoldDB" id="A0A482VHN5"/>
<name>A0A482VHN5_ASBVE</name>
<reference evidence="5 6" key="1">
    <citation type="submission" date="2017-03" db="EMBL/GenBank/DDBJ databases">
        <title>Genome of the blue death feigning beetle - Asbolus verrucosus.</title>
        <authorList>
            <person name="Rider S.D."/>
        </authorList>
    </citation>
    <scope>NUCLEOTIDE SEQUENCE [LARGE SCALE GENOMIC DNA]</scope>
    <source>
        <strain evidence="5">Butters</strain>
        <tissue evidence="5">Head and leg muscle</tissue>
    </source>
</reference>
<evidence type="ECO:0000256" key="3">
    <source>
        <dbReference type="RuleBase" id="RU004019"/>
    </source>
</evidence>
<comment type="caution">
    <text evidence="5">The sequence shown here is derived from an EMBL/GenBank/DDBJ whole genome shotgun (WGS) entry which is preliminary data.</text>
</comment>
<comment type="subcellular location">
    <subcellularLocation>
        <location evidence="3">Nucleus</location>
    </subcellularLocation>
</comment>
<evidence type="ECO:0000313" key="6">
    <source>
        <dbReference type="Proteomes" id="UP000292052"/>
    </source>
</evidence>
<dbReference type="InterPro" id="IPR000418">
    <property type="entry name" value="Ets_dom"/>
</dbReference>
<keyword evidence="6" id="KW-1185">Reference proteome</keyword>
<evidence type="ECO:0000256" key="2">
    <source>
        <dbReference type="ARBA" id="ARBA00023125"/>
    </source>
</evidence>
<dbReference type="FunFam" id="1.10.10.10:FF:001336">
    <property type="entry name" value="Epithelium specific ets factor 3, ese3, putative"/>
    <property type="match status" value="1"/>
</dbReference>
<dbReference type="GO" id="GO:0043565">
    <property type="term" value="F:sequence-specific DNA binding"/>
    <property type="evidence" value="ECO:0007669"/>
    <property type="project" value="InterPro"/>
</dbReference>
<gene>
    <name evidence="5" type="ORF">BDFB_007843</name>
</gene>
<dbReference type="PANTHER" id="PTHR11849:SF190">
    <property type="entry name" value="ETS-DOMAIN PROTEIN"/>
    <property type="match status" value="1"/>
</dbReference>
<dbReference type="Proteomes" id="UP000292052">
    <property type="component" value="Unassembled WGS sequence"/>
</dbReference>
<dbReference type="InterPro" id="IPR046328">
    <property type="entry name" value="ETS_fam"/>
</dbReference>
<accession>A0A482VHN5</accession>
<dbReference type="SMART" id="SM00413">
    <property type="entry name" value="ETS"/>
    <property type="match status" value="1"/>
</dbReference>
<dbReference type="PROSITE" id="PS50061">
    <property type="entry name" value="ETS_DOMAIN_3"/>
    <property type="match status" value="1"/>
</dbReference>
<proteinExistence type="inferred from homology"/>
<dbReference type="OrthoDB" id="5975550at2759"/>
<dbReference type="STRING" id="1661398.A0A482VHN5"/>
<dbReference type="EMBL" id="QDEB01098773">
    <property type="protein sequence ID" value="RZC32223.1"/>
    <property type="molecule type" value="Genomic_DNA"/>
</dbReference>
<dbReference type="InterPro" id="IPR036390">
    <property type="entry name" value="WH_DNA-bd_sf"/>
</dbReference>
<dbReference type="PROSITE" id="PS00345">
    <property type="entry name" value="ETS_DOMAIN_1"/>
    <property type="match status" value="1"/>
</dbReference>
<dbReference type="GO" id="GO:0000981">
    <property type="term" value="F:DNA-binding transcription factor activity, RNA polymerase II-specific"/>
    <property type="evidence" value="ECO:0007669"/>
    <property type="project" value="TreeGrafter"/>
</dbReference>
<dbReference type="InterPro" id="IPR036388">
    <property type="entry name" value="WH-like_DNA-bd_sf"/>
</dbReference>
<comment type="similarity">
    <text evidence="1 3">Belongs to the ETS family.</text>
</comment>